<accession>A0A843TSB5</accession>
<feature type="domain" description="X8" evidence="12">
    <location>
        <begin position="393"/>
        <end position="464"/>
    </location>
</feature>
<keyword evidence="5 10" id="KW-0378">Hydrolase</keyword>
<evidence type="ECO:0000313" key="14">
    <source>
        <dbReference type="Proteomes" id="UP000652761"/>
    </source>
</evidence>
<dbReference type="InterPro" id="IPR000490">
    <property type="entry name" value="Glyco_hydro_17"/>
</dbReference>
<dbReference type="OrthoDB" id="1938138at2759"/>
<dbReference type="EMBL" id="NMUH01000209">
    <property type="protein sequence ID" value="MQL74468.1"/>
    <property type="molecule type" value="Genomic_DNA"/>
</dbReference>
<feature type="signal peptide" evidence="11">
    <location>
        <begin position="1"/>
        <end position="23"/>
    </location>
</feature>
<evidence type="ECO:0000256" key="4">
    <source>
        <dbReference type="ARBA" id="ARBA00022729"/>
    </source>
</evidence>
<dbReference type="InterPro" id="IPR017853">
    <property type="entry name" value="GH"/>
</dbReference>
<evidence type="ECO:0000256" key="3">
    <source>
        <dbReference type="ARBA" id="ARBA00012780"/>
    </source>
</evidence>
<dbReference type="Proteomes" id="UP000652761">
    <property type="component" value="Unassembled WGS sequence"/>
</dbReference>
<name>A0A843TSB5_COLES</name>
<organism evidence="13 14">
    <name type="scientific">Colocasia esculenta</name>
    <name type="common">Wild taro</name>
    <name type="synonym">Arum esculentum</name>
    <dbReference type="NCBI Taxonomy" id="4460"/>
    <lineage>
        <taxon>Eukaryota</taxon>
        <taxon>Viridiplantae</taxon>
        <taxon>Streptophyta</taxon>
        <taxon>Embryophyta</taxon>
        <taxon>Tracheophyta</taxon>
        <taxon>Spermatophyta</taxon>
        <taxon>Magnoliopsida</taxon>
        <taxon>Liliopsida</taxon>
        <taxon>Araceae</taxon>
        <taxon>Aroideae</taxon>
        <taxon>Colocasieae</taxon>
        <taxon>Colocasia</taxon>
    </lineage>
</organism>
<dbReference type="Pfam" id="PF00332">
    <property type="entry name" value="Glyco_hydro_17"/>
    <property type="match status" value="1"/>
</dbReference>
<dbReference type="PANTHER" id="PTHR32227">
    <property type="entry name" value="GLUCAN ENDO-1,3-BETA-GLUCOSIDASE BG1-RELATED-RELATED"/>
    <property type="match status" value="1"/>
</dbReference>
<keyword evidence="7" id="KW-1015">Disulfide bond</keyword>
<dbReference type="FunFam" id="3.20.20.80:FF:000002">
    <property type="entry name" value="Glucan endo-1,3-beta-glucosidase 3"/>
    <property type="match status" value="1"/>
</dbReference>
<comment type="catalytic activity">
    <reaction evidence="1">
        <text>Hydrolysis of (1-&gt;3)-beta-D-glucosidic linkages in (1-&gt;3)-beta-D-glucans.</text>
        <dbReference type="EC" id="3.2.1.39"/>
    </reaction>
</comment>
<comment type="similarity">
    <text evidence="2 9">Belongs to the glycosyl hydrolase 17 family.</text>
</comment>
<dbReference type="GO" id="GO:0005975">
    <property type="term" value="P:carbohydrate metabolic process"/>
    <property type="evidence" value="ECO:0007669"/>
    <property type="project" value="InterPro"/>
</dbReference>
<dbReference type="Gene3D" id="3.20.20.80">
    <property type="entry name" value="Glycosidases"/>
    <property type="match status" value="1"/>
</dbReference>
<evidence type="ECO:0000313" key="13">
    <source>
        <dbReference type="EMBL" id="MQL74468.1"/>
    </source>
</evidence>
<dbReference type="AlphaFoldDB" id="A0A843TSB5"/>
<dbReference type="SMART" id="SM00768">
    <property type="entry name" value="X8"/>
    <property type="match status" value="1"/>
</dbReference>
<dbReference type="InterPro" id="IPR044965">
    <property type="entry name" value="Glyco_hydro_17_plant"/>
</dbReference>
<evidence type="ECO:0000256" key="9">
    <source>
        <dbReference type="RuleBase" id="RU004335"/>
    </source>
</evidence>
<keyword evidence="14" id="KW-1185">Reference proteome</keyword>
<evidence type="ECO:0000256" key="10">
    <source>
        <dbReference type="RuleBase" id="RU004336"/>
    </source>
</evidence>
<evidence type="ECO:0000256" key="2">
    <source>
        <dbReference type="ARBA" id="ARBA00008773"/>
    </source>
</evidence>
<keyword evidence="6" id="KW-0611">Plant defense</keyword>
<evidence type="ECO:0000256" key="6">
    <source>
        <dbReference type="ARBA" id="ARBA00022821"/>
    </source>
</evidence>
<dbReference type="EC" id="3.2.1.39" evidence="3"/>
<evidence type="ECO:0000256" key="11">
    <source>
        <dbReference type="SAM" id="SignalP"/>
    </source>
</evidence>
<protein>
    <recommendedName>
        <fullName evidence="3">glucan endo-1,3-beta-D-glucosidase</fullName>
        <ecNumber evidence="3">3.2.1.39</ecNumber>
    </recommendedName>
</protein>
<evidence type="ECO:0000256" key="7">
    <source>
        <dbReference type="ARBA" id="ARBA00023157"/>
    </source>
</evidence>
<feature type="chain" id="PRO_5032528276" description="glucan endo-1,3-beta-D-glucosidase" evidence="11">
    <location>
        <begin position="24"/>
        <end position="503"/>
    </location>
</feature>
<keyword evidence="8 10" id="KW-0326">Glycosidase</keyword>
<evidence type="ECO:0000259" key="12">
    <source>
        <dbReference type="SMART" id="SM00768"/>
    </source>
</evidence>
<dbReference type="PROSITE" id="PS00587">
    <property type="entry name" value="GLYCOSYL_HYDROL_F17"/>
    <property type="match status" value="1"/>
</dbReference>
<comment type="caution">
    <text evidence="13">The sequence shown here is derived from an EMBL/GenBank/DDBJ whole genome shotgun (WGS) entry which is preliminary data.</text>
</comment>
<dbReference type="InterPro" id="IPR012946">
    <property type="entry name" value="X8"/>
</dbReference>
<dbReference type="GO" id="GO:0006952">
    <property type="term" value="P:defense response"/>
    <property type="evidence" value="ECO:0007669"/>
    <property type="project" value="UniProtKB-KW"/>
</dbReference>
<evidence type="ECO:0000256" key="5">
    <source>
        <dbReference type="ARBA" id="ARBA00022801"/>
    </source>
</evidence>
<evidence type="ECO:0000256" key="8">
    <source>
        <dbReference type="ARBA" id="ARBA00023295"/>
    </source>
</evidence>
<keyword evidence="4 11" id="KW-0732">Signal</keyword>
<proteinExistence type="inferred from homology"/>
<dbReference type="SUPFAM" id="SSF51445">
    <property type="entry name" value="(Trans)glycosidases"/>
    <property type="match status" value="1"/>
</dbReference>
<dbReference type="GO" id="GO:0042973">
    <property type="term" value="F:glucan endo-1,3-beta-D-glucosidase activity"/>
    <property type="evidence" value="ECO:0007669"/>
    <property type="project" value="UniProtKB-EC"/>
</dbReference>
<gene>
    <name evidence="13" type="ORF">Taro_006834</name>
</gene>
<sequence length="503" mass="53243">MAAARASTLTFLVFLVLLHIAEKIIKLMAGEFLLMTSPGGEGGGGIGINYGRMASNLPPPVIVARFLDQNTVFDRVKLFDSDPATLDAFAGTGLAVNLAVSNDLIPALTNLSFAQRWVRDTLIPHAARTYIARILVGNEVFSTANRSLIAGLVPAMQNLHTALAGASLQSVVKVSTPHSMGILSVSNPPSAGRFREGYDVAVVKPLLSFLRATGAPFMVNAYPFFGFAPDTLDYALFRPNGAGVVDPNTGLAYSSMLDAQLDAVFSAMKQLGFGDVEIVVSETGWPSRGEAWEMGVDAEKAREYNANVVRHVTSGAGTPLMPDRKFEAFIFSLFNEDLKPGRTSERNFGLFMAGMTPVYDIGILRTGNVGGGSTELQLPPPAAQSQSGVGVMSWCLPKPNTDERSLQVNIDFACGQGLDCRPIQGGGSCFIPATVEAHAAFAMNHAGGYGGNPTTVGASDVSGGVQTSANWHVIVLFFLSSSSSNTSHVAESIVMERHTTGFL</sequence>
<dbReference type="Pfam" id="PF07983">
    <property type="entry name" value="X8"/>
    <property type="match status" value="1"/>
</dbReference>
<reference evidence="13" key="1">
    <citation type="submission" date="2017-07" db="EMBL/GenBank/DDBJ databases">
        <title>Taro Niue Genome Assembly and Annotation.</title>
        <authorList>
            <person name="Atibalentja N."/>
            <person name="Keating K."/>
            <person name="Fields C.J."/>
        </authorList>
    </citation>
    <scope>NUCLEOTIDE SEQUENCE</scope>
    <source>
        <strain evidence="13">Niue_2</strain>
        <tissue evidence="13">Leaf</tissue>
    </source>
</reference>
<evidence type="ECO:0000256" key="1">
    <source>
        <dbReference type="ARBA" id="ARBA00000382"/>
    </source>
</evidence>